<dbReference type="PANTHER" id="PTHR43289:SF34">
    <property type="entry name" value="SERINE_THREONINE-PROTEIN KINASE YBDM-RELATED"/>
    <property type="match status" value="1"/>
</dbReference>
<evidence type="ECO:0000313" key="21">
    <source>
        <dbReference type="Proteomes" id="UP000297598"/>
    </source>
</evidence>
<dbReference type="GO" id="GO:0007165">
    <property type="term" value="P:signal transduction"/>
    <property type="evidence" value="ECO:0007669"/>
    <property type="project" value="UniProtKB-ARBA"/>
</dbReference>
<keyword evidence="3" id="KW-0309">Germination</keyword>
<feature type="region of interest" description="Disordered" evidence="14">
    <location>
        <begin position="546"/>
        <end position="616"/>
    </location>
</feature>
<evidence type="ECO:0000256" key="14">
    <source>
        <dbReference type="SAM" id="MobiDB-lite"/>
    </source>
</evidence>
<keyword evidence="2" id="KW-0723">Serine/threonine-protein kinase</keyword>
<comment type="subcellular location">
    <subcellularLocation>
        <location evidence="11">Spore membrane</location>
        <topology evidence="11">Single-pass type II membrane protein</topology>
    </subcellularLocation>
</comment>
<evidence type="ECO:0000256" key="6">
    <source>
        <dbReference type="ARBA" id="ARBA00022777"/>
    </source>
</evidence>
<dbReference type="PANTHER" id="PTHR43289">
    <property type="entry name" value="MITOGEN-ACTIVATED PROTEIN KINASE KINASE KINASE 20-RELATED"/>
    <property type="match status" value="1"/>
</dbReference>
<dbReference type="CDD" id="cd14014">
    <property type="entry name" value="STKc_PknB_like"/>
    <property type="match status" value="1"/>
</dbReference>
<evidence type="ECO:0000313" key="19">
    <source>
        <dbReference type="EMBL" id="TGE18393.1"/>
    </source>
</evidence>
<keyword evidence="7 13" id="KW-0067">ATP-binding</keyword>
<dbReference type="Gene3D" id="3.30.200.20">
    <property type="entry name" value="Phosphorylase Kinase, domain 1"/>
    <property type="match status" value="1"/>
</dbReference>
<dbReference type="EMBL" id="SRLS01000004">
    <property type="protein sequence ID" value="TGE18393.1"/>
    <property type="molecule type" value="Genomic_DNA"/>
</dbReference>
<dbReference type="SMART" id="SM00740">
    <property type="entry name" value="PASTA"/>
    <property type="match status" value="3"/>
</dbReference>
<dbReference type="Gene3D" id="2.60.40.2560">
    <property type="match status" value="1"/>
</dbReference>
<dbReference type="PROSITE" id="PS50011">
    <property type="entry name" value="PROTEIN_KINASE_DOM"/>
    <property type="match status" value="1"/>
</dbReference>
<feature type="domain" description="PASTA" evidence="17">
    <location>
        <begin position="436"/>
        <end position="503"/>
    </location>
</feature>
<protein>
    <recommendedName>
        <fullName evidence="12">Serine/threonine-protein kinase PrkC</fullName>
        <ecNumber evidence="1">2.7.11.1</ecNumber>
    </recommendedName>
</protein>
<dbReference type="NCBIfam" id="NF033483">
    <property type="entry name" value="PknB_PASTA_kin"/>
    <property type="match status" value="1"/>
</dbReference>
<keyword evidence="8" id="KW-0735">Signal-anchor</keyword>
<evidence type="ECO:0000256" key="8">
    <source>
        <dbReference type="ARBA" id="ARBA00022968"/>
    </source>
</evidence>
<dbReference type="CDD" id="cd06577">
    <property type="entry name" value="PASTA_pknB"/>
    <property type="match status" value="3"/>
</dbReference>
<evidence type="ECO:0000256" key="2">
    <source>
        <dbReference type="ARBA" id="ARBA00022527"/>
    </source>
</evidence>
<reference evidence="19 21" key="2">
    <citation type="submission" date="2019-04" db="EMBL/GenBank/DDBJ databases">
        <title>Genomic characterization of Staphylococcus petrasii strains.</title>
        <authorList>
            <person name="Vrbovska V."/>
            <person name="Kovarovic V."/>
            <person name="Maslanova I."/>
            <person name="Indrakova A."/>
            <person name="Petras P."/>
            <person name="Sedo O."/>
            <person name="Svec P."/>
            <person name="Fisarova L."/>
            <person name="Sedlacek I."/>
            <person name="Doskar J."/>
            <person name="Pantucek R."/>
        </authorList>
    </citation>
    <scope>NUCLEOTIDE SEQUENCE [LARGE SCALE GENOMIC DNA]</scope>
    <source>
        <strain evidence="19 21">P5404</strain>
    </source>
</reference>
<evidence type="ECO:0000256" key="15">
    <source>
        <dbReference type="SAM" id="Phobius"/>
    </source>
</evidence>
<evidence type="ECO:0000256" key="9">
    <source>
        <dbReference type="ARBA" id="ARBA00047899"/>
    </source>
</evidence>
<evidence type="ECO:0000256" key="10">
    <source>
        <dbReference type="ARBA" id="ARBA00048679"/>
    </source>
</evidence>
<dbReference type="Gene3D" id="1.10.510.10">
    <property type="entry name" value="Transferase(Phosphotransferase) domain 1"/>
    <property type="match status" value="1"/>
</dbReference>
<gene>
    <name evidence="18" type="primary">prkC</name>
    <name evidence="19" type="synonym">pknB</name>
    <name evidence="19" type="ORF">BJR09_03240</name>
    <name evidence="18" type="ORF">NCTC13830_01831</name>
</gene>
<keyword evidence="15" id="KW-0472">Membrane</keyword>
<feature type="binding site" evidence="13">
    <location>
        <position position="39"/>
    </location>
    <ligand>
        <name>ATP</name>
        <dbReference type="ChEBI" id="CHEBI:30616"/>
    </ligand>
</feature>
<keyword evidence="15" id="KW-1133">Transmembrane helix</keyword>
<dbReference type="OrthoDB" id="9788659at2"/>
<evidence type="ECO:0000256" key="13">
    <source>
        <dbReference type="PROSITE-ProRule" id="PRU10141"/>
    </source>
</evidence>
<dbReference type="InterPro" id="IPR017441">
    <property type="entry name" value="Protein_kinase_ATP_BS"/>
</dbReference>
<keyword evidence="6 18" id="KW-0418">Kinase</keyword>
<dbReference type="Pfam" id="PF21160">
    <property type="entry name" value="PrkC-like_PASTA-like"/>
    <property type="match status" value="1"/>
</dbReference>
<dbReference type="PROSITE" id="PS00107">
    <property type="entry name" value="PROTEIN_KINASE_ATP"/>
    <property type="match status" value="1"/>
</dbReference>
<dbReference type="Pfam" id="PF03793">
    <property type="entry name" value="PASTA"/>
    <property type="match status" value="3"/>
</dbReference>
<organism evidence="18 20">
    <name type="scientific">Staphylococcus petrasii</name>
    <dbReference type="NCBI Taxonomy" id="1276936"/>
    <lineage>
        <taxon>Bacteria</taxon>
        <taxon>Bacillati</taxon>
        <taxon>Bacillota</taxon>
        <taxon>Bacilli</taxon>
        <taxon>Bacillales</taxon>
        <taxon>Staphylococcaceae</taxon>
        <taxon>Staphylococcus</taxon>
    </lineage>
</organism>
<evidence type="ECO:0000259" key="17">
    <source>
        <dbReference type="PROSITE" id="PS51178"/>
    </source>
</evidence>
<feature type="transmembrane region" description="Helical" evidence="15">
    <location>
        <begin position="345"/>
        <end position="367"/>
    </location>
</feature>
<dbReference type="FunFam" id="3.30.200.20:FF:000035">
    <property type="entry name" value="Serine/threonine protein kinase Stk1"/>
    <property type="match status" value="1"/>
</dbReference>
<evidence type="ECO:0000259" key="16">
    <source>
        <dbReference type="PROSITE" id="PS50011"/>
    </source>
</evidence>
<dbReference type="GO" id="GO:0005524">
    <property type="term" value="F:ATP binding"/>
    <property type="evidence" value="ECO:0007669"/>
    <property type="project" value="UniProtKB-UniRule"/>
</dbReference>
<evidence type="ECO:0000256" key="7">
    <source>
        <dbReference type="ARBA" id="ARBA00022840"/>
    </source>
</evidence>
<dbReference type="InterPro" id="IPR008271">
    <property type="entry name" value="Ser/Thr_kinase_AS"/>
</dbReference>
<evidence type="ECO:0000256" key="12">
    <source>
        <dbReference type="ARBA" id="ARBA00070041"/>
    </source>
</evidence>
<dbReference type="Gene3D" id="3.30.10.20">
    <property type="match status" value="3"/>
</dbReference>
<dbReference type="RefSeq" id="WP_103297881.1">
    <property type="nucleotide sequence ID" value="NZ_PPQT01000038.1"/>
</dbReference>
<evidence type="ECO:0000256" key="5">
    <source>
        <dbReference type="ARBA" id="ARBA00022741"/>
    </source>
</evidence>
<accession>A0A380FZW3</accession>
<dbReference type="Proteomes" id="UP000297598">
    <property type="component" value="Unassembled WGS sequence"/>
</dbReference>
<keyword evidence="4 18" id="KW-0808">Transferase</keyword>
<dbReference type="EMBL" id="UHDO01000001">
    <property type="protein sequence ID" value="SUM44429.1"/>
    <property type="molecule type" value="Genomic_DNA"/>
</dbReference>
<dbReference type="SUPFAM" id="SSF56112">
    <property type="entry name" value="Protein kinase-like (PK-like)"/>
    <property type="match status" value="1"/>
</dbReference>
<dbReference type="FunFam" id="1.10.510.10:FF:000021">
    <property type="entry name" value="Serine/threonine protein kinase"/>
    <property type="match status" value="1"/>
</dbReference>
<reference evidence="18 20" key="1">
    <citation type="submission" date="2018-06" db="EMBL/GenBank/DDBJ databases">
        <authorList>
            <consortium name="Pathogen Informatics"/>
            <person name="Doyle S."/>
        </authorList>
    </citation>
    <scope>NUCLEOTIDE SEQUENCE [LARGE SCALE GENOMIC DNA]</scope>
    <source>
        <strain evidence="18 20">NCTC13830</strain>
    </source>
</reference>
<dbReference type="InterPro" id="IPR000719">
    <property type="entry name" value="Prot_kinase_dom"/>
</dbReference>
<comment type="catalytic activity">
    <reaction evidence="10">
        <text>L-seryl-[protein] + ATP = O-phospho-L-seryl-[protein] + ADP + H(+)</text>
        <dbReference type="Rhea" id="RHEA:17989"/>
        <dbReference type="Rhea" id="RHEA-COMP:9863"/>
        <dbReference type="Rhea" id="RHEA-COMP:11604"/>
        <dbReference type="ChEBI" id="CHEBI:15378"/>
        <dbReference type="ChEBI" id="CHEBI:29999"/>
        <dbReference type="ChEBI" id="CHEBI:30616"/>
        <dbReference type="ChEBI" id="CHEBI:83421"/>
        <dbReference type="ChEBI" id="CHEBI:456216"/>
        <dbReference type="EC" id="2.7.11.1"/>
    </reaction>
</comment>
<keyword evidence="21" id="KW-1185">Reference proteome</keyword>
<sequence length="691" mass="78654">MIGKLISERYKVLDKLGGGGMSIVYLAEDTILHRKVAIKAISIPQNEKDETMRRFEREVNNATQLIHNNIVEVYDVDEEEECFFLIMEYIDGPTLSEYIHSHGPLSIDTAINFIEQILQGVQQAHEKRIVHRDIKPQNILIDKNKTLKIFDFGIAKALSETSMTQTNHVLGTVQYLSPEQAKGETTNETTDIYSIGIVLYEMLIGHPPFSGETAVSIAIKHIQESVPNVTDQREDVPQSLSNVVLKATAKNPEHRYQSIRDMREDLSSVLVSSRINEEKHTLESDEKKTVPIDKNEIKDKLKEEDAKKNIAQTMQIPIVNEHQFQTSENHVYEPPRKKRSKKKKFAIVLILLFLLVSLFGFIAMGMFGDKYSEMPDLTGKTEKEAEKILRKSHLEIGKISREYSDTYPENKIMKSTPKAGERINQHDKVDIILSKGPERAKMPNVIGMKKDDAINKLKELKLNNISIEQEYSNQMPKGSILRQNVNPDSDVKVNDHHIVLTESLGVKKVYVKNYENEDYQTAKKELEKNKLKVEISEEYSDDIKKDKIISQTPKSTQVEEGSTIHFTVSKGKEDKKDNKDNVDKEDSKDSKDKEDNKKNDSQEKSDDSKNTADVKNYNETYTIPYTGEDDKGQKVQVYVRDKDNSGTSAIQTYTITDDKTISIPLAIEKGTSAGYTIRVDGKVVADKDVYY</sequence>
<evidence type="ECO:0000256" key="11">
    <source>
        <dbReference type="ARBA" id="ARBA00060432"/>
    </source>
</evidence>
<dbReference type="GO" id="GO:0009847">
    <property type="term" value="P:spore germination"/>
    <property type="evidence" value="ECO:0007669"/>
    <property type="project" value="UniProtKB-ARBA"/>
</dbReference>
<evidence type="ECO:0000256" key="3">
    <source>
        <dbReference type="ARBA" id="ARBA00022544"/>
    </source>
</evidence>
<evidence type="ECO:0000313" key="20">
    <source>
        <dbReference type="Proteomes" id="UP000254047"/>
    </source>
</evidence>
<dbReference type="InterPro" id="IPR011009">
    <property type="entry name" value="Kinase-like_dom_sf"/>
</dbReference>
<dbReference type="GO" id="GO:0004674">
    <property type="term" value="F:protein serine/threonine kinase activity"/>
    <property type="evidence" value="ECO:0007669"/>
    <property type="project" value="UniProtKB-KW"/>
</dbReference>
<dbReference type="PROSITE" id="PS51178">
    <property type="entry name" value="PASTA"/>
    <property type="match status" value="3"/>
</dbReference>
<evidence type="ECO:0000313" key="18">
    <source>
        <dbReference type="EMBL" id="SUM44429.1"/>
    </source>
</evidence>
<feature type="domain" description="PASTA" evidence="17">
    <location>
        <begin position="368"/>
        <end position="435"/>
    </location>
</feature>
<keyword evidence="15" id="KW-0812">Transmembrane</keyword>
<dbReference type="EC" id="2.7.11.1" evidence="1"/>
<feature type="compositionally biased region" description="Basic and acidic residues" evidence="14">
    <location>
        <begin position="570"/>
        <end position="612"/>
    </location>
</feature>
<dbReference type="InterPro" id="IPR005543">
    <property type="entry name" value="PASTA_dom"/>
</dbReference>
<dbReference type="Pfam" id="PF00069">
    <property type="entry name" value="Pkinase"/>
    <property type="match status" value="1"/>
</dbReference>
<evidence type="ECO:0000256" key="1">
    <source>
        <dbReference type="ARBA" id="ARBA00012513"/>
    </source>
</evidence>
<feature type="domain" description="Protein kinase" evidence="16">
    <location>
        <begin position="10"/>
        <end position="270"/>
    </location>
</feature>
<feature type="domain" description="PASTA" evidence="17">
    <location>
        <begin position="505"/>
        <end position="570"/>
    </location>
</feature>
<dbReference type="Proteomes" id="UP000254047">
    <property type="component" value="Unassembled WGS sequence"/>
</dbReference>
<keyword evidence="5 13" id="KW-0547">Nucleotide-binding</keyword>
<name>A0A380FZW3_9STAP</name>
<dbReference type="PROSITE" id="PS00108">
    <property type="entry name" value="PROTEIN_KINASE_ST"/>
    <property type="match status" value="1"/>
</dbReference>
<dbReference type="AlphaFoldDB" id="A0A380FZW3"/>
<proteinExistence type="predicted"/>
<evidence type="ECO:0000256" key="4">
    <source>
        <dbReference type="ARBA" id="ARBA00022679"/>
    </source>
</evidence>
<feature type="compositionally biased region" description="Polar residues" evidence="14">
    <location>
        <begin position="549"/>
        <end position="566"/>
    </location>
</feature>
<dbReference type="SMART" id="SM00220">
    <property type="entry name" value="S_TKc"/>
    <property type="match status" value="1"/>
</dbReference>
<dbReference type="GO" id="GO:0071224">
    <property type="term" value="P:cellular response to peptidoglycan"/>
    <property type="evidence" value="ECO:0007669"/>
    <property type="project" value="UniProtKB-ARBA"/>
</dbReference>
<comment type="catalytic activity">
    <reaction evidence="9">
        <text>L-threonyl-[protein] + ATP = O-phospho-L-threonyl-[protein] + ADP + H(+)</text>
        <dbReference type="Rhea" id="RHEA:46608"/>
        <dbReference type="Rhea" id="RHEA-COMP:11060"/>
        <dbReference type="Rhea" id="RHEA-COMP:11605"/>
        <dbReference type="ChEBI" id="CHEBI:15378"/>
        <dbReference type="ChEBI" id="CHEBI:30013"/>
        <dbReference type="ChEBI" id="CHEBI:30616"/>
        <dbReference type="ChEBI" id="CHEBI:61977"/>
        <dbReference type="ChEBI" id="CHEBI:456216"/>
        <dbReference type="EC" id="2.7.11.1"/>
    </reaction>
</comment>